<evidence type="ECO:0000313" key="1">
    <source>
        <dbReference type="EMBL" id="QKJ32918.1"/>
    </source>
</evidence>
<protein>
    <submittedName>
        <fullName evidence="1">DUF72 domain-containing protein</fullName>
    </submittedName>
</protein>
<dbReference type="RefSeq" id="WP_173417563.1">
    <property type="nucleotide sequence ID" value="NZ_CP054139.1"/>
</dbReference>
<dbReference type="SUPFAM" id="SSF117396">
    <property type="entry name" value="TM1631-like"/>
    <property type="match status" value="1"/>
</dbReference>
<dbReference type="Proteomes" id="UP000505355">
    <property type="component" value="Chromosome"/>
</dbReference>
<accession>A0A7D4UDX4</accession>
<dbReference type="InterPro" id="IPR002763">
    <property type="entry name" value="DUF72"/>
</dbReference>
<dbReference type="PANTHER" id="PTHR30348">
    <property type="entry name" value="UNCHARACTERIZED PROTEIN YECE"/>
    <property type="match status" value="1"/>
</dbReference>
<proteinExistence type="predicted"/>
<dbReference type="Gene3D" id="3.20.20.410">
    <property type="entry name" value="Protein of unknown function UPF0759"/>
    <property type="match status" value="1"/>
</dbReference>
<sequence length="242" mass="28459">MNWWIGCSGFHYKHWKGSFYPADLPQTRWFGYYAANFPTLELNVTFYRFPKLPVLRAWYDKSPSDFRFAVKAPKAITHYKQFHGTADMLTDFYRTTGDGLQEKLGPVLFQFPPRFRYEPDRLERVLNQLDPSFHNVLEFRHPGWWCDAVYNALRQRGVTFCGMSYPGLPADIIVTSPTVYYRFHGVPERYRSAYSDAQLQAFTEKLLKDENIRDTWCYFNNDAAVAAIPNARTLRQFAEANR</sequence>
<dbReference type="InterPro" id="IPR036520">
    <property type="entry name" value="UPF0759_sf"/>
</dbReference>
<gene>
    <name evidence="1" type="ORF">HQ865_25250</name>
</gene>
<keyword evidence="2" id="KW-1185">Reference proteome</keyword>
<dbReference type="EMBL" id="CP054139">
    <property type="protein sequence ID" value="QKJ32918.1"/>
    <property type="molecule type" value="Genomic_DNA"/>
</dbReference>
<dbReference type="AlphaFoldDB" id="A0A7D4UDX4"/>
<name>A0A7D4UDX4_9SPHI</name>
<dbReference type="KEGG" id="mmab:HQ865_25250"/>
<evidence type="ECO:0000313" key="2">
    <source>
        <dbReference type="Proteomes" id="UP000505355"/>
    </source>
</evidence>
<organism evidence="1 2">
    <name type="scientific">Mucilaginibacter mali</name>
    <dbReference type="NCBI Taxonomy" id="2740462"/>
    <lineage>
        <taxon>Bacteria</taxon>
        <taxon>Pseudomonadati</taxon>
        <taxon>Bacteroidota</taxon>
        <taxon>Sphingobacteriia</taxon>
        <taxon>Sphingobacteriales</taxon>
        <taxon>Sphingobacteriaceae</taxon>
        <taxon>Mucilaginibacter</taxon>
    </lineage>
</organism>
<reference evidence="1 2" key="1">
    <citation type="submission" date="2020-05" db="EMBL/GenBank/DDBJ databases">
        <title>Mucilaginibacter mali sp. nov.</title>
        <authorList>
            <person name="Kim H.S."/>
            <person name="Lee K.C."/>
            <person name="Suh M.K."/>
            <person name="Kim J.-S."/>
            <person name="Han K.-I."/>
            <person name="Eom M.K."/>
            <person name="Shin Y.K."/>
            <person name="Lee J.-S."/>
        </authorList>
    </citation>
    <scope>NUCLEOTIDE SEQUENCE [LARGE SCALE GENOMIC DNA]</scope>
    <source>
        <strain evidence="1 2">G2-14</strain>
    </source>
</reference>
<dbReference type="PANTHER" id="PTHR30348:SF4">
    <property type="entry name" value="DUF72 DOMAIN-CONTAINING PROTEIN"/>
    <property type="match status" value="1"/>
</dbReference>
<dbReference type="Pfam" id="PF01904">
    <property type="entry name" value="DUF72"/>
    <property type="match status" value="1"/>
</dbReference>